<proteinExistence type="predicted"/>
<feature type="region of interest" description="Disordered" evidence="1">
    <location>
        <begin position="1"/>
        <end position="48"/>
    </location>
</feature>
<name>A0AAJ1QNB7_9BACI</name>
<accession>A0AAJ1QNB7</accession>
<dbReference type="Proteomes" id="UP001238973">
    <property type="component" value="Unassembled WGS sequence"/>
</dbReference>
<organism evidence="2 3">
    <name type="scientific">Peribacillus frigoritolerans</name>
    <dbReference type="NCBI Taxonomy" id="450367"/>
    <lineage>
        <taxon>Bacteria</taxon>
        <taxon>Bacillati</taxon>
        <taxon>Bacillota</taxon>
        <taxon>Bacilli</taxon>
        <taxon>Bacillales</taxon>
        <taxon>Bacillaceae</taxon>
        <taxon>Peribacillus</taxon>
    </lineage>
</organism>
<evidence type="ECO:0000313" key="3">
    <source>
        <dbReference type="Proteomes" id="UP001238973"/>
    </source>
</evidence>
<evidence type="ECO:0000256" key="1">
    <source>
        <dbReference type="SAM" id="MobiDB-lite"/>
    </source>
</evidence>
<gene>
    <name evidence="2" type="ORF">QUF85_15380</name>
</gene>
<protein>
    <submittedName>
        <fullName evidence="2">Uncharacterized protein</fullName>
    </submittedName>
</protein>
<feature type="compositionally biased region" description="Basic residues" evidence="1">
    <location>
        <begin position="1"/>
        <end position="14"/>
    </location>
</feature>
<sequence length="48" mass="5390">MASDKLRRKVRRKLGMPNPQPTHQHQPSTPSALQVRPVRAKGCCGKNK</sequence>
<dbReference type="EMBL" id="JAUCFI010000003">
    <property type="protein sequence ID" value="MDM5284677.1"/>
    <property type="molecule type" value="Genomic_DNA"/>
</dbReference>
<comment type="caution">
    <text evidence="2">The sequence shown here is derived from an EMBL/GenBank/DDBJ whole genome shotgun (WGS) entry which is preliminary data.</text>
</comment>
<evidence type="ECO:0000313" key="2">
    <source>
        <dbReference type="EMBL" id="MDM5284677.1"/>
    </source>
</evidence>
<dbReference type="RefSeq" id="WP_289350133.1">
    <property type="nucleotide sequence ID" value="NZ_JAUCFI010000003.1"/>
</dbReference>
<reference evidence="2" key="1">
    <citation type="submission" date="2023-06" db="EMBL/GenBank/DDBJ databases">
        <title>Comparative genomics of Bacillaceae isolates and their secondary metabolite potential.</title>
        <authorList>
            <person name="Song L."/>
            <person name="Nielsen L.J."/>
            <person name="Mohite O."/>
            <person name="Xu X."/>
            <person name="Weber T."/>
            <person name="Kovacs A.T."/>
        </authorList>
    </citation>
    <scope>NUCLEOTIDE SEQUENCE</scope>
    <source>
        <strain evidence="2">G1S1</strain>
    </source>
</reference>
<feature type="compositionally biased region" description="Low complexity" evidence="1">
    <location>
        <begin position="21"/>
        <end position="31"/>
    </location>
</feature>
<dbReference type="AlphaFoldDB" id="A0AAJ1QNB7"/>